<evidence type="ECO:0000313" key="3">
    <source>
        <dbReference type="Proteomes" id="UP000534294"/>
    </source>
</evidence>
<dbReference type="PANTHER" id="PTHR48098:SF3">
    <property type="entry name" value="IRON(III) ENTEROBACTIN ESTERASE"/>
    <property type="match status" value="1"/>
</dbReference>
<dbReference type="AlphaFoldDB" id="A0A7W8DQA6"/>
<dbReference type="PANTHER" id="PTHR48098">
    <property type="entry name" value="ENTEROCHELIN ESTERASE-RELATED"/>
    <property type="match status" value="1"/>
</dbReference>
<dbReference type="InterPro" id="IPR050583">
    <property type="entry name" value="Mycobacterial_A85_antigen"/>
</dbReference>
<dbReference type="InterPro" id="IPR029058">
    <property type="entry name" value="AB_hydrolase_fold"/>
</dbReference>
<dbReference type="Proteomes" id="UP000534294">
    <property type="component" value="Unassembled WGS sequence"/>
</dbReference>
<dbReference type="EMBL" id="JACHIF010000003">
    <property type="protein sequence ID" value="MBB5037746.1"/>
    <property type="molecule type" value="Genomic_DNA"/>
</dbReference>
<dbReference type="InterPro" id="IPR000801">
    <property type="entry name" value="Esterase-like"/>
</dbReference>
<dbReference type="Pfam" id="PF00756">
    <property type="entry name" value="Esterase"/>
    <property type="match status" value="1"/>
</dbReference>
<organism evidence="2 3">
    <name type="scientific">Prosthecobacter dejongeii</name>
    <dbReference type="NCBI Taxonomy" id="48465"/>
    <lineage>
        <taxon>Bacteria</taxon>
        <taxon>Pseudomonadati</taxon>
        <taxon>Verrucomicrobiota</taxon>
        <taxon>Verrucomicrobiia</taxon>
        <taxon>Verrucomicrobiales</taxon>
        <taxon>Verrucomicrobiaceae</taxon>
        <taxon>Prosthecobacter</taxon>
    </lineage>
</organism>
<proteinExistence type="predicted"/>
<protein>
    <recommendedName>
        <fullName evidence="4">Enterochelin esterase</fullName>
    </recommendedName>
</protein>
<evidence type="ECO:0000313" key="2">
    <source>
        <dbReference type="EMBL" id="MBB5037746.1"/>
    </source>
</evidence>
<comment type="caution">
    <text evidence="2">The sequence shown here is derived from an EMBL/GenBank/DDBJ whole genome shotgun (WGS) entry which is preliminary data.</text>
</comment>
<evidence type="ECO:0008006" key="4">
    <source>
        <dbReference type="Google" id="ProtNLM"/>
    </source>
</evidence>
<dbReference type="SUPFAM" id="SSF53474">
    <property type="entry name" value="alpha/beta-Hydrolases"/>
    <property type="match status" value="1"/>
</dbReference>
<reference evidence="2 3" key="1">
    <citation type="submission" date="2020-08" db="EMBL/GenBank/DDBJ databases">
        <title>Genomic Encyclopedia of Type Strains, Phase IV (KMG-IV): sequencing the most valuable type-strain genomes for metagenomic binning, comparative biology and taxonomic classification.</title>
        <authorList>
            <person name="Goeker M."/>
        </authorList>
    </citation>
    <scope>NUCLEOTIDE SEQUENCE [LARGE SCALE GENOMIC DNA]</scope>
    <source>
        <strain evidence="2 3">DSM 12251</strain>
    </source>
</reference>
<dbReference type="Gene3D" id="3.40.50.1820">
    <property type="entry name" value="alpha/beta hydrolase"/>
    <property type="match status" value="1"/>
</dbReference>
<feature type="signal peptide" evidence="1">
    <location>
        <begin position="1"/>
        <end position="18"/>
    </location>
</feature>
<dbReference type="RefSeq" id="WP_184207909.1">
    <property type="nucleotide sequence ID" value="NZ_JACHIF010000003.1"/>
</dbReference>
<accession>A0A7W8DQA6</accession>
<name>A0A7W8DQA6_9BACT</name>
<feature type="chain" id="PRO_5030964915" description="Enterochelin esterase" evidence="1">
    <location>
        <begin position="19"/>
        <end position="404"/>
    </location>
</feature>
<keyword evidence="1" id="KW-0732">Signal</keyword>
<evidence type="ECO:0000256" key="1">
    <source>
        <dbReference type="SAM" id="SignalP"/>
    </source>
</evidence>
<keyword evidence="3" id="KW-1185">Reference proteome</keyword>
<gene>
    <name evidence="2" type="ORF">HNQ64_001995</name>
</gene>
<sequence length="404" mass="45577">MFWRLFLFFLALSSSVLAQAPKQVPVSLANLQKTLATSPDAAQLGKVHDEVIRLFGRQRLLQGKPGTKVEATTVAWAVMDMNPARVVRSNGTLIGNMIRVGDDGLQVLVQKMENFQEFGYRIEVDGMARVAGTVHLEHYDYTADSEKQPGVPVGRLEKFDWSQSQVFPDTLRGVSVYVPQQYQAGSEACLMVWQDGGRHVDPNGSLRVSTVFDNLIHQKKMPVTVGVFIDPGRKSNQKPGDKAGNRGFEYDSLGDAYSRFLLTEILPEVEKRYSVKFRQDPQAWAIAGGSSGGICAFTAAWERPDKFHKVLSWVGTFVDIRGGNAYPYLLRVTERKPIRVYLLDGVNDLDNKFGNWPLANRMMEASLKYMNYDYRMDWTECFHGSRGIAPKLPEALTWLWRDVR</sequence>